<reference evidence="1 2" key="1">
    <citation type="submission" date="2018-10" db="EMBL/GenBank/DDBJ databases">
        <authorList>
            <consortium name="Molecular Microbiology and Infection Unit (UMMI)"/>
            <person name="Machado M."/>
        </authorList>
    </citation>
    <scope>NUCLEOTIDE SEQUENCE [LARGE SCALE GENOMIC DNA]</scope>
    <source>
        <strain evidence="1">FMV2238.02</strain>
    </source>
</reference>
<name>A0A3P5XST3_STRCB</name>
<dbReference type="Proteomes" id="UP000280759">
    <property type="component" value="Unassembled WGS sequence"/>
</dbReference>
<dbReference type="AlphaFoldDB" id="A0A3P5XST3"/>
<sequence length="57" mass="6158">MTFAELASTDLSNPETKKLFEAAILAAEQRGDLSKIGNKLASNYISVNMASKLIKTL</sequence>
<proteinExistence type="predicted"/>
<dbReference type="EMBL" id="UXEP01000047">
    <property type="protein sequence ID" value="VDC43585.1"/>
    <property type="molecule type" value="Genomic_DNA"/>
</dbReference>
<accession>A0A3P5XST3</accession>
<keyword evidence="2" id="KW-1185">Reference proteome</keyword>
<protein>
    <submittedName>
        <fullName evidence="1">Uncharacterized protein</fullName>
    </submittedName>
</protein>
<evidence type="ECO:0000313" key="1">
    <source>
        <dbReference type="EMBL" id="VDC43585.1"/>
    </source>
</evidence>
<gene>
    <name evidence="1" type="ORF">FMV2238Y02_20930</name>
</gene>
<organism evidence="1 2">
    <name type="scientific">Streptococcus canis</name>
    <dbReference type="NCBI Taxonomy" id="1329"/>
    <lineage>
        <taxon>Bacteria</taxon>
        <taxon>Bacillati</taxon>
        <taxon>Bacillota</taxon>
        <taxon>Bacilli</taxon>
        <taxon>Lactobacillales</taxon>
        <taxon>Streptococcaceae</taxon>
        <taxon>Streptococcus</taxon>
    </lineage>
</organism>
<evidence type="ECO:0000313" key="2">
    <source>
        <dbReference type="Proteomes" id="UP000280759"/>
    </source>
</evidence>